<evidence type="ECO:0000256" key="3">
    <source>
        <dbReference type="ARBA" id="ARBA00023125"/>
    </source>
</evidence>
<evidence type="ECO:0000256" key="2">
    <source>
        <dbReference type="ARBA" id="ARBA00023015"/>
    </source>
</evidence>
<dbReference type="AlphaFoldDB" id="A0A8T3BM73"/>
<dbReference type="InterPro" id="IPR002100">
    <property type="entry name" value="TF_MADSbox"/>
</dbReference>
<keyword evidence="3" id="KW-0238">DNA-binding</keyword>
<comment type="subcellular location">
    <subcellularLocation>
        <location evidence="1">Nucleus</location>
    </subcellularLocation>
</comment>
<dbReference type="SMR" id="A0A8T3BM73"/>
<dbReference type="GO" id="GO:0005634">
    <property type="term" value="C:nucleus"/>
    <property type="evidence" value="ECO:0007669"/>
    <property type="project" value="UniProtKB-SubCell"/>
</dbReference>
<dbReference type="Pfam" id="PF00319">
    <property type="entry name" value="SRF-TF"/>
    <property type="match status" value="1"/>
</dbReference>
<keyword evidence="8" id="KW-1185">Reference proteome</keyword>
<dbReference type="PRINTS" id="PR00404">
    <property type="entry name" value="MADSDOMAIN"/>
</dbReference>
<feature type="domain" description="MADS-box" evidence="6">
    <location>
        <begin position="1"/>
        <end position="61"/>
    </location>
</feature>
<keyword evidence="4" id="KW-0804">Transcription</keyword>
<dbReference type="SMART" id="SM00432">
    <property type="entry name" value="MADS"/>
    <property type="match status" value="1"/>
</dbReference>
<dbReference type="Gene3D" id="3.40.1810.10">
    <property type="entry name" value="Transcription factor, MADS-box"/>
    <property type="match status" value="1"/>
</dbReference>
<dbReference type="InterPro" id="IPR036879">
    <property type="entry name" value="TF_MADSbox_sf"/>
</dbReference>
<protein>
    <recommendedName>
        <fullName evidence="6">MADS-box domain-containing protein</fullName>
    </recommendedName>
</protein>
<dbReference type="InterPro" id="IPR050142">
    <property type="entry name" value="MADS-box/MEF2_TF"/>
</dbReference>
<gene>
    <name evidence="7" type="ORF">KFK09_009870</name>
</gene>
<evidence type="ECO:0000256" key="4">
    <source>
        <dbReference type="ARBA" id="ARBA00023163"/>
    </source>
</evidence>
<keyword evidence="5" id="KW-0539">Nucleus</keyword>
<organism evidence="7 8">
    <name type="scientific">Dendrobium nobile</name>
    <name type="common">Orchid</name>
    <dbReference type="NCBI Taxonomy" id="94219"/>
    <lineage>
        <taxon>Eukaryota</taxon>
        <taxon>Viridiplantae</taxon>
        <taxon>Streptophyta</taxon>
        <taxon>Embryophyta</taxon>
        <taxon>Tracheophyta</taxon>
        <taxon>Spermatophyta</taxon>
        <taxon>Magnoliopsida</taxon>
        <taxon>Liliopsida</taxon>
        <taxon>Asparagales</taxon>
        <taxon>Orchidaceae</taxon>
        <taxon>Epidendroideae</taxon>
        <taxon>Malaxideae</taxon>
        <taxon>Dendrobiinae</taxon>
        <taxon>Dendrobium</taxon>
    </lineage>
</organism>
<dbReference type="Proteomes" id="UP000829196">
    <property type="component" value="Unassembled WGS sequence"/>
</dbReference>
<evidence type="ECO:0000259" key="6">
    <source>
        <dbReference type="PROSITE" id="PS50066"/>
    </source>
</evidence>
<evidence type="ECO:0000256" key="5">
    <source>
        <dbReference type="ARBA" id="ARBA00023242"/>
    </source>
</evidence>
<sequence>MVRGKTELKLIENSKSRQVTLSKRRTGLLKKAFELSLLCDVEVGVIIFSPLGKVHEFASTRWAKARVRRAHGQARPGEQRA</sequence>
<evidence type="ECO:0000256" key="1">
    <source>
        <dbReference type="ARBA" id="ARBA00004123"/>
    </source>
</evidence>
<evidence type="ECO:0000313" key="7">
    <source>
        <dbReference type="EMBL" id="KAI0513839.1"/>
    </source>
</evidence>
<keyword evidence="2" id="KW-0805">Transcription regulation</keyword>
<reference evidence="7" key="1">
    <citation type="journal article" date="2022" name="Front. Genet.">
        <title>Chromosome-Scale Assembly of the Dendrobium nobile Genome Provides Insights Into the Molecular Mechanism of the Biosynthesis of the Medicinal Active Ingredient of Dendrobium.</title>
        <authorList>
            <person name="Xu Q."/>
            <person name="Niu S.-C."/>
            <person name="Li K.-L."/>
            <person name="Zheng P.-J."/>
            <person name="Zhang X.-J."/>
            <person name="Jia Y."/>
            <person name="Liu Y."/>
            <person name="Niu Y.-X."/>
            <person name="Yu L.-H."/>
            <person name="Chen D.-F."/>
            <person name="Zhang G.-Q."/>
        </authorList>
    </citation>
    <scope>NUCLEOTIDE SEQUENCE</scope>
    <source>
        <tissue evidence="7">Leaf</tissue>
    </source>
</reference>
<name>A0A8T3BM73_DENNO</name>
<dbReference type="GO" id="GO:0046983">
    <property type="term" value="F:protein dimerization activity"/>
    <property type="evidence" value="ECO:0007669"/>
    <property type="project" value="InterPro"/>
</dbReference>
<accession>A0A8T3BM73</accession>
<dbReference type="GO" id="GO:0003677">
    <property type="term" value="F:DNA binding"/>
    <property type="evidence" value="ECO:0007669"/>
    <property type="project" value="UniProtKB-KW"/>
</dbReference>
<dbReference type="SUPFAM" id="SSF55455">
    <property type="entry name" value="SRF-like"/>
    <property type="match status" value="1"/>
</dbReference>
<dbReference type="PANTHER" id="PTHR48019">
    <property type="entry name" value="SERUM RESPONSE FACTOR HOMOLOG"/>
    <property type="match status" value="1"/>
</dbReference>
<evidence type="ECO:0000313" key="8">
    <source>
        <dbReference type="Proteomes" id="UP000829196"/>
    </source>
</evidence>
<dbReference type="PROSITE" id="PS50066">
    <property type="entry name" value="MADS_BOX_2"/>
    <property type="match status" value="1"/>
</dbReference>
<proteinExistence type="predicted"/>
<dbReference type="OrthoDB" id="1933443at2759"/>
<dbReference type="EMBL" id="JAGYWB010000008">
    <property type="protein sequence ID" value="KAI0513839.1"/>
    <property type="molecule type" value="Genomic_DNA"/>
</dbReference>
<comment type="caution">
    <text evidence="7">The sequence shown here is derived from an EMBL/GenBank/DDBJ whole genome shotgun (WGS) entry which is preliminary data.</text>
</comment>